<sequence>MRKKLTAAAALLAVAGLALAGCGGSGGANSAQPQGVSGGNCGPLAQLTKATVATNPGAQDLVVKTAKAQGIDKKYNLDLDVKSFLNPPATAQAITQHAVDFGFGGLTTMVQARSRGSDVLMIGALSKPGSGVFVPKDSPIRNMGDLKGKRVGSFTAPNGAVTSLLQVYAQKKYNLDLLNGLDGKIHVAPEATLFGLMDKGELDAIYLSVDGTALSQFQGKYREIVDLSTDFKTEMGYDPLYLGPVTTEKYAKQNCSAVRAYVSTLADSIKYIQTNSAVWQSYAASVGHPEAVAAYQKLYSGSFVTQWSQQQVDDMKRLITDSIPYLDSAFPKKIPDGLFSLDYPAFTP</sequence>
<dbReference type="EMBL" id="VDFW01000010">
    <property type="protein sequence ID" value="TNC25730.1"/>
    <property type="molecule type" value="Genomic_DNA"/>
</dbReference>
<organism evidence="3 4">
    <name type="scientific">Amycolatopsis alkalitolerans</name>
    <dbReference type="NCBI Taxonomy" id="2547244"/>
    <lineage>
        <taxon>Bacteria</taxon>
        <taxon>Bacillati</taxon>
        <taxon>Actinomycetota</taxon>
        <taxon>Actinomycetes</taxon>
        <taxon>Pseudonocardiales</taxon>
        <taxon>Pseudonocardiaceae</taxon>
        <taxon>Amycolatopsis</taxon>
    </lineage>
</organism>
<dbReference type="InterPro" id="IPR015168">
    <property type="entry name" value="SsuA/THI5"/>
</dbReference>
<protein>
    <recommendedName>
        <fullName evidence="2">SsuA/THI5-like domain-containing protein</fullName>
    </recommendedName>
</protein>
<feature type="signal peptide" evidence="1">
    <location>
        <begin position="1"/>
        <end position="20"/>
    </location>
</feature>
<proteinExistence type="predicted"/>
<keyword evidence="1" id="KW-0732">Signal</keyword>
<dbReference type="SUPFAM" id="SSF53850">
    <property type="entry name" value="Periplasmic binding protein-like II"/>
    <property type="match status" value="1"/>
</dbReference>
<dbReference type="AlphaFoldDB" id="A0A5C4LZZ7"/>
<dbReference type="OrthoDB" id="8195871at2"/>
<comment type="caution">
    <text evidence="3">The sequence shown here is derived from an EMBL/GenBank/DDBJ whole genome shotgun (WGS) entry which is preliminary data.</text>
</comment>
<dbReference type="Gene3D" id="3.40.190.10">
    <property type="entry name" value="Periplasmic binding protein-like II"/>
    <property type="match status" value="2"/>
</dbReference>
<evidence type="ECO:0000256" key="1">
    <source>
        <dbReference type="SAM" id="SignalP"/>
    </source>
</evidence>
<gene>
    <name evidence="3" type="ORF">FG385_13855</name>
</gene>
<accession>A0A5C4LZZ7</accession>
<feature type="chain" id="PRO_5039502940" description="SsuA/THI5-like domain-containing protein" evidence="1">
    <location>
        <begin position="21"/>
        <end position="348"/>
    </location>
</feature>
<dbReference type="PANTHER" id="PTHR30024:SF42">
    <property type="entry name" value="ALIPHATIC SULFONATES-BINDING PROTEIN-RELATED"/>
    <property type="match status" value="1"/>
</dbReference>
<evidence type="ECO:0000313" key="3">
    <source>
        <dbReference type="EMBL" id="TNC25730.1"/>
    </source>
</evidence>
<dbReference type="PANTHER" id="PTHR30024">
    <property type="entry name" value="ALIPHATIC SULFONATES-BINDING PROTEIN-RELATED"/>
    <property type="match status" value="1"/>
</dbReference>
<dbReference type="Proteomes" id="UP000305546">
    <property type="component" value="Unassembled WGS sequence"/>
</dbReference>
<evidence type="ECO:0000313" key="4">
    <source>
        <dbReference type="Proteomes" id="UP000305546"/>
    </source>
</evidence>
<name>A0A5C4LZZ7_9PSEU</name>
<keyword evidence="4" id="KW-1185">Reference proteome</keyword>
<evidence type="ECO:0000259" key="2">
    <source>
        <dbReference type="Pfam" id="PF09084"/>
    </source>
</evidence>
<dbReference type="PROSITE" id="PS51257">
    <property type="entry name" value="PROKAR_LIPOPROTEIN"/>
    <property type="match status" value="1"/>
</dbReference>
<dbReference type="RefSeq" id="WP_139097115.1">
    <property type="nucleotide sequence ID" value="NZ_VDFW01000010.1"/>
</dbReference>
<dbReference type="Pfam" id="PF09084">
    <property type="entry name" value="NMT1"/>
    <property type="match status" value="1"/>
</dbReference>
<reference evidence="3 4" key="1">
    <citation type="submission" date="2019-06" db="EMBL/GenBank/DDBJ databases">
        <title>Amycolatopsis alkalitolerans sp. nov., isolated from Gastrodia elata Blume.</title>
        <authorList>
            <person name="Narsing Rao M.P."/>
            <person name="Li W.J."/>
        </authorList>
    </citation>
    <scope>NUCLEOTIDE SEQUENCE [LARGE SCALE GENOMIC DNA]</scope>
    <source>
        <strain evidence="3 4">SYSUP0005</strain>
    </source>
</reference>
<feature type="domain" description="SsuA/THI5-like" evidence="2">
    <location>
        <begin position="65"/>
        <end position="273"/>
    </location>
</feature>